<comment type="caution">
    <text evidence="4">The sequence shown here is derived from an EMBL/GenBank/DDBJ whole genome shotgun (WGS) entry which is preliminary data.</text>
</comment>
<keyword evidence="5" id="KW-1185">Reference proteome</keyword>
<keyword evidence="3" id="KW-1133">Transmembrane helix</keyword>
<accession>A0ABD1ZZJ4</accession>
<feature type="transmembrane region" description="Helical" evidence="3">
    <location>
        <begin position="2205"/>
        <end position="2226"/>
    </location>
</feature>
<evidence type="ECO:0000256" key="3">
    <source>
        <dbReference type="SAM" id="Phobius"/>
    </source>
</evidence>
<evidence type="ECO:0000313" key="4">
    <source>
        <dbReference type="EMBL" id="KAL2713607.1"/>
    </source>
</evidence>
<feature type="transmembrane region" description="Helical" evidence="3">
    <location>
        <begin position="2180"/>
        <end position="2199"/>
    </location>
</feature>
<feature type="coiled-coil region" evidence="1">
    <location>
        <begin position="155"/>
        <end position="189"/>
    </location>
</feature>
<organism evidence="4 5">
    <name type="scientific">Vespula squamosa</name>
    <name type="common">Southern yellow jacket</name>
    <name type="synonym">Wasp</name>
    <dbReference type="NCBI Taxonomy" id="30214"/>
    <lineage>
        <taxon>Eukaryota</taxon>
        <taxon>Metazoa</taxon>
        <taxon>Ecdysozoa</taxon>
        <taxon>Arthropoda</taxon>
        <taxon>Hexapoda</taxon>
        <taxon>Insecta</taxon>
        <taxon>Pterygota</taxon>
        <taxon>Neoptera</taxon>
        <taxon>Endopterygota</taxon>
        <taxon>Hymenoptera</taxon>
        <taxon>Apocrita</taxon>
        <taxon>Aculeata</taxon>
        <taxon>Vespoidea</taxon>
        <taxon>Vespidae</taxon>
        <taxon>Vespinae</taxon>
        <taxon>Vespula</taxon>
    </lineage>
</organism>
<feature type="transmembrane region" description="Helical" evidence="3">
    <location>
        <begin position="93"/>
        <end position="113"/>
    </location>
</feature>
<dbReference type="EMBL" id="JAUDFV010000157">
    <property type="protein sequence ID" value="KAL2713607.1"/>
    <property type="molecule type" value="Genomic_DNA"/>
</dbReference>
<keyword evidence="1" id="KW-0175">Coiled coil</keyword>
<name>A0ABD1ZZJ4_VESSQ</name>
<proteinExistence type="predicted"/>
<feature type="coiled-coil region" evidence="1">
    <location>
        <begin position="451"/>
        <end position="478"/>
    </location>
</feature>
<keyword evidence="3" id="KW-0472">Membrane</keyword>
<feature type="compositionally biased region" description="Polar residues" evidence="2">
    <location>
        <begin position="238"/>
        <end position="248"/>
    </location>
</feature>
<evidence type="ECO:0000313" key="5">
    <source>
        <dbReference type="Proteomes" id="UP001607302"/>
    </source>
</evidence>
<evidence type="ECO:0000256" key="2">
    <source>
        <dbReference type="SAM" id="MobiDB-lite"/>
    </source>
</evidence>
<evidence type="ECO:0000256" key="1">
    <source>
        <dbReference type="SAM" id="Coils"/>
    </source>
</evidence>
<feature type="region of interest" description="Disordered" evidence="2">
    <location>
        <begin position="322"/>
        <end position="341"/>
    </location>
</feature>
<protein>
    <submittedName>
        <fullName evidence="4">Circumsporozoite protein</fullName>
    </submittedName>
</protein>
<dbReference type="Proteomes" id="UP001607302">
    <property type="component" value="Unassembled WGS sequence"/>
</dbReference>
<keyword evidence="3" id="KW-0812">Transmembrane</keyword>
<sequence>MNLLLLEVSKDAHREESQKWKCQVAVGRARCMRTRSCTFVFRIGRRWYVYHHTCGMADHRPAPRSGRDIRLSTATMRALNSQRLRPRTSIIRSLARSYYFLFFILIFFLLHGVSSRSVSYDDIDKHEKITSEPSTQKIDQVRLNETSREKLSGSIDWHEQEKKLIDDEVKKTERNIERDETSVAKKRRRNDLTLPVKSVVQETGPSFVDNVEGDVTKNEGIRRFDAEVESVDEIELPNDQSSKVNADRNSGLAKGERSQKKAIKVDDVKNNDDIVLDVPVEVETSNQSDEIAKVETDNTLAIKEDVRNNLRSLITNEENVSEIDRDKESDPRAITESIESKREQRYLEEARGKFKHKSSTVYLSAEEGSETPDSEEKSIVDSQIKKLISIRDDALGLVNDNVKNKKNIDEVKVLNQVKLLGIDDVIVTEENIDEVRNQRSNLSDVKYQNDIRASSSSLNNVDNRLQRLRDQAVLLQEQIKNSTFIQYLKEHAIDVLPEIPKFNENQLLETLRNIVSSNKSTNLNESYSSQLNVTDLTENQINIIKCAEQLIEVKQRQSFISNMYECIRGLSVLNCMRIFVWPIIVDNIPEPINQAFAANIPIEINLIDLFQGNRGKVDRSSSNVHQKRLLTPESVVLSMLKQALESRLEIDKPPYLIDSKNKTFQKLLTPGQLEILQLGEKLLPLELRREYTDKMFSCVRRFEYLSCLRYFAWPMMKQYFPTLPAFPDYQTWYPSITIIPEYPIVPFPGFSDEVGELPEVVDSDATRMRKPTPETVIIHVLRNTLKDYQRVESTPSLYEEPTNFYTAVIPPDQLITIQMAEQFIPYPYRPEFVQKTVRCIQEYNYLTCMKYSTWPTVKQFTSTLPDFSSFFPDIQIPSLSDFFASFPSVSPTFSDIFGFIPGIPSVPSVPSIPSIPTIPNIPTQTIPMSPQVPQTIPTEVPTSNILYRRTEDPRLNLESKIIETLEQVRNSLRSVNEIPSQTVSGNVIILTTLTEKQFEILKLAENILPPSARATFLAKVLTCLQDRNDFMNCTQYIIWPSIAYYSPNLPEFSQIEAQTLNESSFLNSLTESKQILQNSTKYIPEDILEKSTGKIMSRTSAQTEPVLKTTSQQSNVPVISITGTRFVPIYTEHPESVILNILKDIQQSSPNVVNASSNETAKSQLFYDLLNVQQQLIIRITENLIPESTRSEFVDRMIKCVSEHNFILCSRDILWPTLIDYFPGIPSFPNLGIFSNVPNNGNSISPLSSHNLTENSSSAEASHLSETNVKTGQHGDATVTITDTRFVPIFTEHPEAIILNILEAVKISTPNLPRIDSPTKKEDLLHYFTDRQYQIIQTAECLLPESERVAFIERITTCIRRNTFLECTKDITWPTVHQFFPRLPNFPEFRILQNIARTKLPSSLNISISDLESEEDRADLVNEQTSLEHFQKKIEIILEEALKKDSRPRLEHSYLDTDNPIIQTVLTKQQTNIIRLTERALPDPVRPTYVMKMLECMRTNNFIACSQHVSWPTMKAYLPSLPNFPQFGDYFSQLPGISQVPGISGIPQLPGTLPLAEIPNLPQLPPNIPSLPGGIPQLPGLIPQIPEGTSQFLNLPQLGNIPVAIRKIEYPKKLLAGVQQSSDITLDLEKTKQSLVSSSTPSVDDQSIIPGYPGQPSGTLIDISSEKVNLSDKEQAEYELPIKEVRRRRSVVDLFKSYPQTIETERKHLEESESTFPNIDESEFLQLLIQVSRLKNLTNDRYSSGEKKYFVDTLNSTIRDSLTADQYEILKKVEDLSAATSKRSFLSKVVQCITSLSFIRCMGIFVWPIISNNLPSLPSLPSFNPFGRSTETEVEQFFGMSSFEFEKELLARKESIENFLLESYKKLTQDKFQTNWGFLKIRGYGNGEVGISFAGFREGRGTKIKDNKNLPSILTIISDIMEEVLDQRPDSDKNKKDKDKRDRSLNDNFQDIDYQFLKYNDDDDKETKDRSINDDEIISMFLDKIKSNISDSIDGGSKNHLSLEDAYGAFEVLFGTRLNRKFMNKLESFKMNDLRSLKKKTTDEFDKTIDIVPLDSETNNSEYLRIIPLDARLNYDLEKESDDQTSRNRQDRTKNTLRSFVNEYSDSYLQETKVERSESNRLNESDIENTVKQDDKVFEKDIRTKLTLQLPHLNEDIVPKKITNKIMELGRSMKMKMMQMLPGIGFVVSFLIQTALAHARAAATMAGMLSNMALGSAMFAMIRQAFFGPSTHPKIKYVYDNDKTEPGVIWPPKGYYAPYYG</sequence>
<feature type="region of interest" description="Disordered" evidence="2">
    <location>
        <begin position="236"/>
        <end position="258"/>
    </location>
</feature>
<reference evidence="4 5" key="1">
    <citation type="journal article" date="2024" name="Ann. Entomol. Soc. Am.">
        <title>Genomic analyses of the southern and eastern yellowjacket wasps (Hymenoptera: Vespidae) reveal evolutionary signatures of social life.</title>
        <authorList>
            <person name="Catto M.A."/>
            <person name="Caine P.B."/>
            <person name="Orr S.E."/>
            <person name="Hunt B.G."/>
            <person name="Goodisman M.A.D."/>
        </authorList>
    </citation>
    <scope>NUCLEOTIDE SEQUENCE [LARGE SCALE GENOMIC DNA]</scope>
    <source>
        <strain evidence="4">233</strain>
        <tissue evidence="4">Head and thorax</tissue>
    </source>
</reference>
<gene>
    <name evidence="4" type="ORF">V1478_016164</name>
</gene>